<sequence length="110" mass="12692">MDKFQVTGDTWESFITLQNRSQCGILFKVKCTSNARVEIDDCADILLPGNEIQVIFRKKTVSNARDQLMVLYCLVGKQWMCEGASAFRCWKRVKTQDVITKRKIIDIVNK</sequence>
<dbReference type="PROSITE" id="PS50202">
    <property type="entry name" value="MSP"/>
    <property type="match status" value="1"/>
</dbReference>
<dbReference type="InterPro" id="IPR013783">
    <property type="entry name" value="Ig-like_fold"/>
</dbReference>
<dbReference type="AlphaFoldDB" id="A0AAD5MDE6"/>
<dbReference type="Pfam" id="PF00635">
    <property type="entry name" value="Motile_Sperm"/>
    <property type="match status" value="1"/>
</dbReference>
<name>A0AAD5MDE6_PARTN</name>
<evidence type="ECO:0000313" key="3">
    <source>
        <dbReference type="Proteomes" id="UP001196413"/>
    </source>
</evidence>
<gene>
    <name evidence="2" type="ORF">KIN20_000300</name>
</gene>
<dbReference type="Gene3D" id="2.60.40.10">
    <property type="entry name" value="Immunoglobulins"/>
    <property type="match status" value="1"/>
</dbReference>
<dbReference type="InterPro" id="IPR000535">
    <property type="entry name" value="MSP_dom"/>
</dbReference>
<evidence type="ECO:0000313" key="2">
    <source>
        <dbReference type="EMBL" id="KAJ1345706.1"/>
    </source>
</evidence>
<dbReference type="SUPFAM" id="SSF49354">
    <property type="entry name" value="PapD-like"/>
    <property type="match status" value="1"/>
</dbReference>
<reference evidence="2" key="1">
    <citation type="submission" date="2021-06" db="EMBL/GenBank/DDBJ databases">
        <title>Parelaphostrongylus tenuis whole genome reference sequence.</title>
        <authorList>
            <person name="Garwood T.J."/>
            <person name="Larsen P.A."/>
            <person name="Fountain-Jones N.M."/>
            <person name="Garbe J.R."/>
            <person name="Macchietto M.G."/>
            <person name="Kania S.A."/>
            <person name="Gerhold R.W."/>
            <person name="Richards J.E."/>
            <person name="Wolf T.M."/>
        </authorList>
    </citation>
    <scope>NUCLEOTIDE SEQUENCE</scope>
    <source>
        <strain evidence="2">MNPRO001-30</strain>
        <tissue evidence="2">Meninges</tissue>
    </source>
</reference>
<evidence type="ECO:0000259" key="1">
    <source>
        <dbReference type="PROSITE" id="PS50202"/>
    </source>
</evidence>
<accession>A0AAD5MDE6</accession>
<keyword evidence="3" id="KW-1185">Reference proteome</keyword>
<organism evidence="2 3">
    <name type="scientific">Parelaphostrongylus tenuis</name>
    <name type="common">Meningeal worm</name>
    <dbReference type="NCBI Taxonomy" id="148309"/>
    <lineage>
        <taxon>Eukaryota</taxon>
        <taxon>Metazoa</taxon>
        <taxon>Ecdysozoa</taxon>
        <taxon>Nematoda</taxon>
        <taxon>Chromadorea</taxon>
        <taxon>Rhabditida</taxon>
        <taxon>Rhabditina</taxon>
        <taxon>Rhabditomorpha</taxon>
        <taxon>Strongyloidea</taxon>
        <taxon>Metastrongylidae</taxon>
        <taxon>Parelaphostrongylus</taxon>
    </lineage>
</organism>
<dbReference type="Proteomes" id="UP001196413">
    <property type="component" value="Unassembled WGS sequence"/>
</dbReference>
<comment type="caution">
    <text evidence="2">The sequence shown here is derived from an EMBL/GenBank/DDBJ whole genome shotgun (WGS) entry which is preliminary data.</text>
</comment>
<dbReference type="EMBL" id="JAHQIW010000052">
    <property type="protein sequence ID" value="KAJ1345706.1"/>
    <property type="molecule type" value="Genomic_DNA"/>
</dbReference>
<proteinExistence type="predicted"/>
<feature type="domain" description="MSP" evidence="1">
    <location>
        <begin position="1"/>
        <end position="108"/>
    </location>
</feature>
<protein>
    <recommendedName>
        <fullName evidence="1">MSP domain-containing protein</fullName>
    </recommendedName>
</protein>
<dbReference type="InterPro" id="IPR008962">
    <property type="entry name" value="PapD-like_sf"/>
</dbReference>